<evidence type="ECO:0000313" key="2">
    <source>
        <dbReference type="EMBL" id="OHA65909.1"/>
    </source>
</evidence>
<dbReference type="EMBL" id="MHTT01000009">
    <property type="protein sequence ID" value="OHA65909.1"/>
    <property type="molecule type" value="Genomic_DNA"/>
</dbReference>
<comment type="caution">
    <text evidence="2">The sequence shown here is derived from an EMBL/GenBank/DDBJ whole genome shotgun (WGS) entry which is preliminary data.</text>
</comment>
<organism evidence="2 3">
    <name type="scientific">Candidatus Wildermuthbacteria bacterium RIFCSPHIGHO2_01_FULL_49_22b</name>
    <dbReference type="NCBI Taxonomy" id="1802448"/>
    <lineage>
        <taxon>Bacteria</taxon>
        <taxon>Candidatus Wildermuthiibacteriota</taxon>
    </lineage>
</organism>
<proteinExistence type="predicted"/>
<gene>
    <name evidence="2" type="ORF">A2672_00560</name>
</gene>
<evidence type="ECO:0000259" key="1">
    <source>
        <dbReference type="Pfam" id="PF21956"/>
    </source>
</evidence>
<reference evidence="2 3" key="1">
    <citation type="journal article" date="2016" name="Nat. Commun.">
        <title>Thousands of microbial genomes shed light on interconnected biogeochemical processes in an aquifer system.</title>
        <authorList>
            <person name="Anantharaman K."/>
            <person name="Brown C.T."/>
            <person name="Hug L.A."/>
            <person name="Sharon I."/>
            <person name="Castelle C.J."/>
            <person name="Probst A.J."/>
            <person name="Thomas B.C."/>
            <person name="Singh A."/>
            <person name="Wilkins M.J."/>
            <person name="Karaoz U."/>
            <person name="Brodie E.L."/>
            <person name="Williams K.H."/>
            <person name="Hubbard S.S."/>
            <person name="Banfield J.F."/>
        </authorList>
    </citation>
    <scope>NUCLEOTIDE SEQUENCE [LARGE SCALE GENOMIC DNA]</scope>
</reference>
<accession>A0A1G2R0K7</accession>
<dbReference type="Proteomes" id="UP000178065">
    <property type="component" value="Unassembled WGS sequence"/>
</dbReference>
<feature type="domain" description="DUF6922" evidence="1">
    <location>
        <begin position="15"/>
        <end position="66"/>
    </location>
</feature>
<dbReference type="Pfam" id="PF21956">
    <property type="entry name" value="DUF6922"/>
    <property type="match status" value="1"/>
</dbReference>
<dbReference type="InterPro" id="IPR053830">
    <property type="entry name" value="DUF6922"/>
</dbReference>
<evidence type="ECO:0000313" key="3">
    <source>
        <dbReference type="Proteomes" id="UP000178065"/>
    </source>
</evidence>
<protein>
    <recommendedName>
        <fullName evidence="1">DUF6922 domain-containing protein</fullName>
    </recommendedName>
</protein>
<name>A0A1G2R0K7_9BACT</name>
<dbReference type="AlphaFoldDB" id="A0A1G2R0K7"/>
<sequence>MEAKKSSKKNRHIRFRPSLFWDVDPQTVNPNKHARYIIARILEFGRDNEVRWLWNAYPTALIRDVVKKSRVLRPRTKVLWEVLTRAR</sequence>